<proteinExistence type="inferred from homology"/>
<dbReference type="InterPro" id="IPR006016">
    <property type="entry name" value="UspA"/>
</dbReference>
<comment type="caution">
    <text evidence="3">The sequence shown here is derived from an EMBL/GenBank/DDBJ whole genome shotgun (WGS) entry which is preliminary data.</text>
</comment>
<dbReference type="AlphaFoldDB" id="A0A2T4UPR3"/>
<dbReference type="Proteomes" id="UP000241085">
    <property type="component" value="Unassembled WGS sequence"/>
</dbReference>
<feature type="domain" description="UspA" evidence="2">
    <location>
        <begin position="3"/>
        <end position="126"/>
    </location>
</feature>
<gene>
    <name evidence="3" type="ORF">C1I63_00680</name>
</gene>
<dbReference type="EMBL" id="PZPL01000001">
    <property type="protein sequence ID" value="PTL71518.1"/>
    <property type="molecule type" value="Genomic_DNA"/>
</dbReference>
<dbReference type="RefSeq" id="WP_107573390.1">
    <property type="nucleotide sequence ID" value="NZ_PZPL01000001.1"/>
</dbReference>
<accession>A0A2T4UPR3</accession>
<dbReference type="Pfam" id="PF00582">
    <property type="entry name" value="Usp"/>
    <property type="match status" value="2"/>
</dbReference>
<reference evidence="3 4" key="1">
    <citation type="submission" date="2018-03" db="EMBL/GenBank/DDBJ databases">
        <title>Bacteriophage NCPPB3778 and a type I-E CRISPR drive the evolution of the US Biological Select Agent, Rathayibacter toxicus.</title>
        <authorList>
            <person name="Davis E.W.II."/>
            <person name="Tabima J.F."/>
            <person name="Weisberg A.J."/>
            <person name="Dantas Lopes L."/>
            <person name="Wiseman M.S."/>
            <person name="Wiseman M.S."/>
            <person name="Pupko T."/>
            <person name="Belcher M.S."/>
            <person name="Sechler A.J."/>
            <person name="Tancos M.A."/>
            <person name="Schroeder B.K."/>
            <person name="Murray T.D."/>
            <person name="Luster D.G."/>
            <person name="Schneider W.L."/>
            <person name="Rogers E."/>
            <person name="Andreote F.D."/>
            <person name="Grunwald N.J."/>
            <person name="Putnam M.L."/>
            <person name="Chang J.H."/>
        </authorList>
    </citation>
    <scope>NUCLEOTIDE SEQUENCE [LARGE SCALE GENOMIC DNA]</scope>
    <source>
        <strain evidence="3 4">DSM 15933</strain>
    </source>
</reference>
<feature type="domain" description="UspA" evidence="2">
    <location>
        <begin position="136"/>
        <end position="263"/>
    </location>
</feature>
<dbReference type="InterPro" id="IPR014729">
    <property type="entry name" value="Rossmann-like_a/b/a_fold"/>
</dbReference>
<evidence type="ECO:0000313" key="4">
    <source>
        <dbReference type="Proteomes" id="UP000241085"/>
    </source>
</evidence>
<organism evidence="3 4">
    <name type="scientific">Rathayibacter caricis DSM 15933</name>
    <dbReference type="NCBI Taxonomy" id="1328867"/>
    <lineage>
        <taxon>Bacteria</taxon>
        <taxon>Bacillati</taxon>
        <taxon>Actinomycetota</taxon>
        <taxon>Actinomycetes</taxon>
        <taxon>Micrococcales</taxon>
        <taxon>Microbacteriaceae</taxon>
        <taxon>Rathayibacter</taxon>
    </lineage>
</organism>
<keyword evidence="4" id="KW-1185">Reference proteome</keyword>
<dbReference type="PANTHER" id="PTHR46268:SF6">
    <property type="entry name" value="UNIVERSAL STRESS PROTEIN UP12"/>
    <property type="match status" value="1"/>
</dbReference>
<dbReference type="Gene3D" id="3.40.50.620">
    <property type="entry name" value="HUPs"/>
    <property type="match status" value="2"/>
</dbReference>
<comment type="similarity">
    <text evidence="1">Belongs to the universal stress protein A family.</text>
</comment>
<dbReference type="InterPro" id="IPR006015">
    <property type="entry name" value="Universal_stress_UspA"/>
</dbReference>
<dbReference type="SUPFAM" id="SSF52402">
    <property type="entry name" value="Adenine nucleotide alpha hydrolases-like"/>
    <property type="match status" value="2"/>
</dbReference>
<dbReference type="PANTHER" id="PTHR46268">
    <property type="entry name" value="STRESS RESPONSE PROTEIN NHAX"/>
    <property type="match status" value="1"/>
</dbReference>
<evidence type="ECO:0000256" key="1">
    <source>
        <dbReference type="ARBA" id="ARBA00008791"/>
    </source>
</evidence>
<evidence type="ECO:0000313" key="3">
    <source>
        <dbReference type="EMBL" id="PTL71518.1"/>
    </source>
</evidence>
<dbReference type="PRINTS" id="PR01438">
    <property type="entry name" value="UNVRSLSTRESS"/>
</dbReference>
<sequence length="264" mass="26682">MPDPVVVGVDGSGPSDAATRWAIERAARLNLDLAFLHASGRDGDGDDASRSVLDRAVMSARSQAGIGRVRGLMVLGDAMEQLITASAEAAIVVVGSHKTGFLRGRVFGSRSLRLVAGALCPVAIIPEASGRTRRGVAVGVADSSAGSRAVRFAATEAAALGEELTLIHGDISIPLGSADRDVDTVSASDRLLAAARRLAIETAPGLAVHVRGLRRPAAVALADAAPTSLLLVLAASSGRSGAAVGRTTHDVLMNLAGPAVVVPA</sequence>
<evidence type="ECO:0000259" key="2">
    <source>
        <dbReference type="Pfam" id="PF00582"/>
    </source>
</evidence>
<name>A0A2T4UPR3_9MICO</name>
<protein>
    <recommendedName>
        <fullName evidence="2">UspA domain-containing protein</fullName>
    </recommendedName>
</protein>